<proteinExistence type="predicted"/>
<reference evidence="2 3" key="1">
    <citation type="submission" date="2020-07" db="EMBL/GenBank/DDBJ databases">
        <title>Novel species isolated from subtropical streams in China.</title>
        <authorList>
            <person name="Lu H."/>
        </authorList>
    </citation>
    <scope>NUCLEOTIDE SEQUENCE [LARGE SCALE GENOMIC DNA]</scope>
    <source>
        <strain evidence="2 3">LX47W</strain>
    </source>
</reference>
<comment type="caution">
    <text evidence="2">The sequence shown here is derived from an EMBL/GenBank/DDBJ whole genome shotgun (WGS) entry which is preliminary data.</text>
</comment>
<gene>
    <name evidence="2" type="ORF">H3H39_07800</name>
</gene>
<keyword evidence="1" id="KW-0472">Membrane</keyword>
<sequence length="197" mass="22222">MQYIRNAFEIVLMLIALVIICFFLAYAWPDAKYGLAAWVQAVGSITAILGAFTIARMQTQREREAQQERRNDLRANRILLAVMHGLHVRKILNEFEVALSKKTMLNGAFEYQEHRLAIALRGLESISFEDLHEGDAHCIARTVIMVSDLYSGMISKTGAHTKESLRETVNKFNTAIINEMAILARTYEAVTGRPPVP</sequence>
<keyword evidence="1" id="KW-0812">Transmembrane</keyword>
<organism evidence="2 3">
    <name type="scientific">Rugamonas apoptosis</name>
    <dbReference type="NCBI Taxonomy" id="2758570"/>
    <lineage>
        <taxon>Bacteria</taxon>
        <taxon>Pseudomonadati</taxon>
        <taxon>Pseudomonadota</taxon>
        <taxon>Betaproteobacteria</taxon>
        <taxon>Burkholderiales</taxon>
        <taxon>Oxalobacteraceae</taxon>
        <taxon>Telluria group</taxon>
        <taxon>Rugamonas</taxon>
    </lineage>
</organism>
<protein>
    <submittedName>
        <fullName evidence="2">Uncharacterized protein</fullName>
    </submittedName>
</protein>
<keyword evidence="1" id="KW-1133">Transmembrane helix</keyword>
<feature type="transmembrane region" description="Helical" evidence="1">
    <location>
        <begin position="7"/>
        <end position="29"/>
    </location>
</feature>
<dbReference type="EMBL" id="JACEZU010000003">
    <property type="protein sequence ID" value="MBA5686957.1"/>
    <property type="molecule type" value="Genomic_DNA"/>
</dbReference>
<keyword evidence="3" id="KW-1185">Reference proteome</keyword>
<dbReference type="Proteomes" id="UP000573499">
    <property type="component" value="Unassembled WGS sequence"/>
</dbReference>
<dbReference type="RefSeq" id="WP_182152799.1">
    <property type="nucleotide sequence ID" value="NZ_JACEZU010000003.1"/>
</dbReference>
<evidence type="ECO:0000313" key="2">
    <source>
        <dbReference type="EMBL" id="MBA5686957.1"/>
    </source>
</evidence>
<evidence type="ECO:0000256" key="1">
    <source>
        <dbReference type="SAM" id="Phobius"/>
    </source>
</evidence>
<dbReference type="AlphaFoldDB" id="A0A7W2IK26"/>
<feature type="transmembrane region" description="Helical" evidence="1">
    <location>
        <begin position="35"/>
        <end position="55"/>
    </location>
</feature>
<evidence type="ECO:0000313" key="3">
    <source>
        <dbReference type="Proteomes" id="UP000573499"/>
    </source>
</evidence>
<accession>A0A7W2IK26</accession>
<name>A0A7W2IK26_9BURK</name>